<dbReference type="InterPro" id="IPR032466">
    <property type="entry name" value="Metal_Hydrolase"/>
</dbReference>
<evidence type="ECO:0000256" key="1">
    <source>
        <dbReference type="ARBA" id="ARBA00004984"/>
    </source>
</evidence>
<evidence type="ECO:0000256" key="4">
    <source>
        <dbReference type="ARBA" id="ARBA00022723"/>
    </source>
</evidence>
<dbReference type="Proteomes" id="UP000680348">
    <property type="component" value="Unassembled WGS sequence"/>
</dbReference>
<keyword evidence="5 8" id="KW-0378">Hydrolase</keyword>
<comment type="caution">
    <text evidence="10">The sequence shown here is derived from an EMBL/GenBank/DDBJ whole genome shotgun (WGS) entry which is preliminary data.</text>
</comment>
<reference evidence="10" key="1">
    <citation type="submission" date="2021-04" db="EMBL/GenBank/DDBJ databases">
        <title>Pseudaminobacter soli sp. nov., isolated from paddy soil contaminated by heavy metals.</title>
        <authorList>
            <person name="Zhang K."/>
        </authorList>
    </citation>
    <scope>NUCLEOTIDE SEQUENCE</scope>
    <source>
        <strain evidence="10">19-2017</strain>
    </source>
</reference>
<dbReference type="GO" id="GO:0008892">
    <property type="term" value="F:guanine deaminase activity"/>
    <property type="evidence" value="ECO:0007669"/>
    <property type="project" value="UniProtKB-UniRule"/>
</dbReference>
<proteinExistence type="inferred from homology"/>
<dbReference type="GO" id="GO:0005829">
    <property type="term" value="C:cytosol"/>
    <property type="evidence" value="ECO:0007669"/>
    <property type="project" value="TreeGrafter"/>
</dbReference>
<dbReference type="EMBL" id="JAGWCR010000015">
    <property type="protein sequence ID" value="MBS3651643.1"/>
    <property type="molecule type" value="Genomic_DNA"/>
</dbReference>
<evidence type="ECO:0000256" key="6">
    <source>
        <dbReference type="ARBA" id="ARBA00022833"/>
    </source>
</evidence>
<dbReference type="InterPro" id="IPR011059">
    <property type="entry name" value="Metal-dep_hydrolase_composite"/>
</dbReference>
<dbReference type="GO" id="GO:0006147">
    <property type="term" value="P:guanine catabolic process"/>
    <property type="evidence" value="ECO:0007669"/>
    <property type="project" value="UniProtKB-UniRule"/>
</dbReference>
<evidence type="ECO:0000256" key="2">
    <source>
        <dbReference type="ARBA" id="ARBA00006745"/>
    </source>
</evidence>
<dbReference type="Pfam" id="PF01979">
    <property type="entry name" value="Amidohydro_1"/>
    <property type="match status" value="1"/>
</dbReference>
<comment type="function">
    <text evidence="8">Catalyzes the hydrolytic deamination of guanine, producing xanthine and ammonia.</text>
</comment>
<dbReference type="NCBIfam" id="TIGR02967">
    <property type="entry name" value="guan_deamin"/>
    <property type="match status" value="1"/>
</dbReference>
<gene>
    <name evidence="10" type="primary">guaD</name>
    <name evidence="10" type="ORF">KEU06_23785</name>
</gene>
<keyword evidence="4 8" id="KW-0479">Metal-binding</keyword>
<comment type="catalytic activity">
    <reaction evidence="8">
        <text>guanine + H2O + H(+) = xanthine + NH4(+)</text>
        <dbReference type="Rhea" id="RHEA:14665"/>
        <dbReference type="ChEBI" id="CHEBI:15377"/>
        <dbReference type="ChEBI" id="CHEBI:15378"/>
        <dbReference type="ChEBI" id="CHEBI:16235"/>
        <dbReference type="ChEBI" id="CHEBI:17712"/>
        <dbReference type="ChEBI" id="CHEBI:28938"/>
        <dbReference type="EC" id="3.5.4.3"/>
    </reaction>
</comment>
<dbReference type="PANTHER" id="PTHR11271">
    <property type="entry name" value="GUANINE DEAMINASE"/>
    <property type="match status" value="1"/>
</dbReference>
<protein>
    <recommendedName>
        <fullName evidence="3 7">Guanine deaminase</fullName>
        <shortName evidence="8">Guanase</shortName>
        <ecNumber evidence="3 7">3.5.4.3</ecNumber>
    </recommendedName>
    <alternativeName>
        <fullName evidence="8">Guanine aminohydrolase</fullName>
    </alternativeName>
</protein>
<dbReference type="GO" id="GO:0008270">
    <property type="term" value="F:zinc ion binding"/>
    <property type="evidence" value="ECO:0007669"/>
    <property type="project" value="UniProtKB-UniRule"/>
</dbReference>
<sequence>MGKVNDKWICGTAFHTPQRGVLEVLDEVLIAVDETGSISQIVRNNEPRFGEIKAAADREGRLTELADSQFLLPGLVDLHIHAPQWPQLGKALDVPLEVWLQKYTFPLEAKYADIDFAREVYGDLVDALLANGTTTAVYFATIHMEASLALAEICQQKGQRAFVGKVAMDDPDQCPEIYRDSDAATAVSEMRAFIQRVREFSGGANALVQPIITPRFIPSCTDALLQGLGELAAETGCLVQTHCSESDWERDFVEARFGKTDTEVLRGFGLLRQSTVLAHSNFVSDEDLSLIGKAGAAIAHCPLSNVYFARAVFPLRAALDRNVHVGLGSDVSGGHSPSILDGCRHALSAARAREGGVDPSLAAAERGVANSAIGVADAFWLATAGGGEALGLPIGKFEPGYKFDAILIDLDAPGSNLRHWPTLDGLDDVFQKIVLNANRANVMRTWVNGKLVYAAQV</sequence>
<accession>A0A942E1Z6</accession>
<dbReference type="PANTHER" id="PTHR11271:SF6">
    <property type="entry name" value="GUANINE DEAMINASE"/>
    <property type="match status" value="1"/>
</dbReference>
<evidence type="ECO:0000256" key="5">
    <source>
        <dbReference type="ARBA" id="ARBA00022801"/>
    </source>
</evidence>
<comment type="similarity">
    <text evidence="2 8">Belongs to the metallo-dependent hydrolases superfamily. ATZ/TRZ family.</text>
</comment>
<comment type="cofactor">
    <cofactor evidence="8">
        <name>Zn(2+)</name>
        <dbReference type="ChEBI" id="CHEBI:29105"/>
    </cofactor>
    <text evidence="8">Binds 1 zinc ion per subunit.</text>
</comment>
<organism evidence="10 11">
    <name type="scientific">Pseudaminobacter soli</name>
    <name type="common">ex Zhang et al. 2022</name>
    <dbReference type="NCBI Taxonomy" id="2831468"/>
    <lineage>
        <taxon>Bacteria</taxon>
        <taxon>Pseudomonadati</taxon>
        <taxon>Pseudomonadota</taxon>
        <taxon>Alphaproteobacteria</taxon>
        <taxon>Hyphomicrobiales</taxon>
        <taxon>Phyllobacteriaceae</taxon>
        <taxon>Pseudaminobacter</taxon>
    </lineage>
</organism>
<evidence type="ECO:0000256" key="8">
    <source>
        <dbReference type="RuleBase" id="RU366009"/>
    </source>
</evidence>
<comment type="pathway">
    <text evidence="1 8">Purine metabolism; guanine degradation; xanthine from guanine: step 1/1.</text>
</comment>
<evidence type="ECO:0000313" key="10">
    <source>
        <dbReference type="EMBL" id="MBS3651643.1"/>
    </source>
</evidence>
<dbReference type="AlphaFoldDB" id="A0A942E1Z6"/>
<dbReference type="InterPro" id="IPR051607">
    <property type="entry name" value="Metallo-dep_hydrolases"/>
</dbReference>
<dbReference type="Gene3D" id="2.30.40.10">
    <property type="entry name" value="Urease, subunit C, domain 1"/>
    <property type="match status" value="1"/>
</dbReference>
<evidence type="ECO:0000313" key="11">
    <source>
        <dbReference type="Proteomes" id="UP000680348"/>
    </source>
</evidence>
<evidence type="ECO:0000256" key="7">
    <source>
        <dbReference type="NCBIfam" id="TIGR02967"/>
    </source>
</evidence>
<evidence type="ECO:0000256" key="3">
    <source>
        <dbReference type="ARBA" id="ARBA00012781"/>
    </source>
</evidence>
<dbReference type="InterPro" id="IPR006680">
    <property type="entry name" value="Amidohydro-rel"/>
</dbReference>
<keyword evidence="6 8" id="KW-0862">Zinc</keyword>
<name>A0A942E1Z6_9HYPH</name>
<dbReference type="InterPro" id="IPR014311">
    <property type="entry name" value="Guanine_deaminase"/>
</dbReference>
<keyword evidence="11" id="KW-1185">Reference proteome</keyword>
<feature type="domain" description="Amidohydrolase-related" evidence="9">
    <location>
        <begin position="70"/>
        <end position="452"/>
    </location>
</feature>
<evidence type="ECO:0000259" key="9">
    <source>
        <dbReference type="Pfam" id="PF01979"/>
    </source>
</evidence>
<dbReference type="EC" id="3.5.4.3" evidence="3 7"/>
<dbReference type="Gene3D" id="3.20.20.140">
    <property type="entry name" value="Metal-dependent hydrolases"/>
    <property type="match status" value="1"/>
</dbReference>
<dbReference type="SUPFAM" id="SSF51556">
    <property type="entry name" value="Metallo-dependent hydrolases"/>
    <property type="match status" value="1"/>
</dbReference>
<dbReference type="SUPFAM" id="SSF51338">
    <property type="entry name" value="Composite domain of metallo-dependent hydrolases"/>
    <property type="match status" value="1"/>
</dbReference>